<reference evidence="2 3" key="1">
    <citation type="submission" date="2018-05" db="EMBL/GenBank/DDBJ databases">
        <title>Genomic Encyclopedia of Type Strains, Phase I: the one thousand microbial genomes (KMG-I) project.</title>
        <authorList>
            <person name="Kyrpides N."/>
        </authorList>
    </citation>
    <scope>NUCLEOTIDE SEQUENCE [LARGE SCALE GENOMIC DNA]</scope>
    <source>
        <strain evidence="2 3">DSM 15611</strain>
    </source>
</reference>
<dbReference type="AlphaFoldDB" id="A0A318I5H6"/>
<feature type="transmembrane region" description="Helical" evidence="1">
    <location>
        <begin position="7"/>
        <end position="28"/>
    </location>
</feature>
<keyword evidence="1" id="KW-1133">Transmembrane helix</keyword>
<dbReference type="STRING" id="1122991.GCA_000613445_02610"/>
<feature type="transmembrane region" description="Helical" evidence="1">
    <location>
        <begin position="34"/>
        <end position="55"/>
    </location>
</feature>
<gene>
    <name evidence="2" type="ORF">EJ73_01040</name>
</gene>
<feature type="transmembrane region" description="Helical" evidence="1">
    <location>
        <begin position="67"/>
        <end position="90"/>
    </location>
</feature>
<dbReference type="EMBL" id="QJJX01000009">
    <property type="protein sequence ID" value="PXX22767.1"/>
    <property type="molecule type" value="Genomic_DNA"/>
</dbReference>
<evidence type="ECO:0000313" key="3">
    <source>
        <dbReference type="Proteomes" id="UP000248314"/>
    </source>
</evidence>
<organism evidence="2 3">
    <name type="scientific">Hoylesella shahii DSM 15611 = JCM 12083</name>
    <dbReference type="NCBI Taxonomy" id="1122991"/>
    <lineage>
        <taxon>Bacteria</taxon>
        <taxon>Pseudomonadati</taxon>
        <taxon>Bacteroidota</taxon>
        <taxon>Bacteroidia</taxon>
        <taxon>Bacteroidales</taxon>
        <taxon>Prevotellaceae</taxon>
        <taxon>Hoylesella</taxon>
    </lineage>
</organism>
<keyword evidence="1" id="KW-0812">Transmembrane</keyword>
<dbReference type="RefSeq" id="WP_025815533.1">
    <property type="nucleotide sequence ID" value="NZ_BAIZ01000006.1"/>
</dbReference>
<keyword evidence="3" id="KW-1185">Reference proteome</keyword>
<dbReference type="Proteomes" id="UP000248314">
    <property type="component" value="Unassembled WGS sequence"/>
</dbReference>
<evidence type="ECO:0000256" key="1">
    <source>
        <dbReference type="SAM" id="Phobius"/>
    </source>
</evidence>
<proteinExistence type="predicted"/>
<sequence length="125" mass="13631">MNTKQLMIYILSVVATVACSLFAGWSVRDNCGEWLSLTLLIGAGVALLMQLYFLIKAVRARHLWTSLIVVVLIALSAIVGAALFFLSVFACGCPRRPMLIEQTDSVYQQPTTPTDSTNNAVVLPQ</sequence>
<comment type="caution">
    <text evidence="2">The sequence shown here is derived from an EMBL/GenBank/DDBJ whole genome shotgun (WGS) entry which is preliminary data.</text>
</comment>
<keyword evidence="1" id="KW-0472">Membrane</keyword>
<dbReference type="PROSITE" id="PS51257">
    <property type="entry name" value="PROKAR_LIPOPROTEIN"/>
    <property type="match status" value="1"/>
</dbReference>
<name>A0A318I5H6_9BACT</name>
<protein>
    <submittedName>
        <fullName evidence="2">Uncharacterized protein</fullName>
    </submittedName>
</protein>
<evidence type="ECO:0000313" key="2">
    <source>
        <dbReference type="EMBL" id="PXX22767.1"/>
    </source>
</evidence>
<accession>A0A318I5H6</accession>